<gene>
    <name evidence="1" type="ordered locus">Tint_2928</name>
</gene>
<organism evidence="1">
    <name type="scientific">Thiomonas intermedia (strain K12)</name>
    <name type="common">Thiobacillus intermedius</name>
    <dbReference type="NCBI Taxonomy" id="75379"/>
    <lineage>
        <taxon>Bacteria</taxon>
        <taxon>Pseudomonadati</taxon>
        <taxon>Pseudomonadota</taxon>
        <taxon>Betaproteobacteria</taxon>
        <taxon>Burkholderiales</taxon>
        <taxon>Thiomonas</taxon>
    </lineage>
</organism>
<protein>
    <submittedName>
        <fullName evidence="1">Uncharacterized protein</fullName>
    </submittedName>
</protein>
<dbReference type="EMBL" id="CP002021">
    <property type="protein sequence ID" value="ADG32265.1"/>
    <property type="molecule type" value="Genomic_DNA"/>
</dbReference>
<proteinExistence type="predicted"/>
<evidence type="ECO:0000313" key="1">
    <source>
        <dbReference type="EMBL" id="ADG32265.1"/>
    </source>
</evidence>
<sequence length="40" mass="4624">MALLSELLTHKEYEKFCNSDVLILNATRHIYYPLLALISS</sequence>
<dbReference type="AlphaFoldDB" id="D5WYT8"/>
<dbReference type="KEGG" id="tin:Tint_2928"/>
<name>D5WYT8_THIK1</name>
<accession>D5WYT8</accession>
<dbReference type="HOGENOM" id="CLU_3297894_0_0_4"/>
<reference evidence="1" key="1">
    <citation type="submission" date="2010-04" db="EMBL/GenBank/DDBJ databases">
        <title>Complete sequence of Thiomonas intermedia K12.</title>
        <authorList>
            <consortium name="US DOE Joint Genome Institute"/>
            <person name="Lucas S."/>
            <person name="Copeland A."/>
            <person name="Lapidus A."/>
            <person name="Cheng J.-F."/>
            <person name="Bruce D."/>
            <person name="Goodwin L."/>
            <person name="Pitluck S."/>
            <person name="Davenport K."/>
            <person name="Detter J.C."/>
            <person name="Han C."/>
            <person name="Tapia R."/>
            <person name="Land M."/>
            <person name="Hauser L."/>
            <person name="Kyrpides N."/>
            <person name="Ovchinnikova G."/>
            <person name="Kerfeld C.A."/>
            <person name="Cannon G.C."/>
            <person name="Heinhorst S."/>
            <person name="Woyke T."/>
        </authorList>
    </citation>
    <scope>NUCLEOTIDE SEQUENCE [LARGE SCALE GENOMIC DNA]</scope>
    <source>
        <strain evidence="1">K12</strain>
    </source>
</reference>